<evidence type="ECO:0000313" key="2">
    <source>
        <dbReference type="Proteomes" id="UP001152622"/>
    </source>
</evidence>
<keyword evidence="2" id="KW-1185">Reference proteome</keyword>
<dbReference type="Proteomes" id="UP001152622">
    <property type="component" value="Chromosome 10"/>
</dbReference>
<comment type="caution">
    <text evidence="1">The sequence shown here is derived from an EMBL/GenBank/DDBJ whole genome shotgun (WGS) entry which is preliminary data.</text>
</comment>
<name>A0A9Q1EZF7_SYNKA</name>
<organism evidence="1 2">
    <name type="scientific">Synaphobranchus kaupii</name>
    <name type="common">Kaup's arrowtooth eel</name>
    <dbReference type="NCBI Taxonomy" id="118154"/>
    <lineage>
        <taxon>Eukaryota</taxon>
        <taxon>Metazoa</taxon>
        <taxon>Chordata</taxon>
        <taxon>Craniata</taxon>
        <taxon>Vertebrata</taxon>
        <taxon>Euteleostomi</taxon>
        <taxon>Actinopterygii</taxon>
        <taxon>Neopterygii</taxon>
        <taxon>Teleostei</taxon>
        <taxon>Anguilliformes</taxon>
        <taxon>Synaphobranchidae</taxon>
        <taxon>Synaphobranchus</taxon>
    </lineage>
</organism>
<dbReference type="EMBL" id="JAINUF010000010">
    <property type="protein sequence ID" value="KAJ8348053.1"/>
    <property type="molecule type" value="Genomic_DNA"/>
</dbReference>
<sequence>MTESRSATTKCKCCIEDGDAKKRINSHAEILLKQSRGKEKRDLFPCLQDVRSDNERMQLPLLDKKITGKGCCELRQVRAARRGEISICEESAA</sequence>
<proteinExistence type="predicted"/>
<evidence type="ECO:0000313" key="1">
    <source>
        <dbReference type="EMBL" id="KAJ8348053.1"/>
    </source>
</evidence>
<reference evidence="1" key="1">
    <citation type="journal article" date="2023" name="Science">
        <title>Genome structures resolve the early diversification of teleost fishes.</title>
        <authorList>
            <person name="Parey E."/>
            <person name="Louis A."/>
            <person name="Montfort J."/>
            <person name="Bouchez O."/>
            <person name="Roques C."/>
            <person name="Iampietro C."/>
            <person name="Lluch J."/>
            <person name="Castinel A."/>
            <person name="Donnadieu C."/>
            <person name="Desvignes T."/>
            <person name="Floi Bucao C."/>
            <person name="Jouanno E."/>
            <person name="Wen M."/>
            <person name="Mejri S."/>
            <person name="Dirks R."/>
            <person name="Jansen H."/>
            <person name="Henkel C."/>
            <person name="Chen W.J."/>
            <person name="Zahm M."/>
            <person name="Cabau C."/>
            <person name="Klopp C."/>
            <person name="Thompson A.W."/>
            <person name="Robinson-Rechavi M."/>
            <person name="Braasch I."/>
            <person name="Lecointre G."/>
            <person name="Bobe J."/>
            <person name="Postlethwait J.H."/>
            <person name="Berthelot C."/>
            <person name="Roest Crollius H."/>
            <person name="Guiguen Y."/>
        </authorList>
    </citation>
    <scope>NUCLEOTIDE SEQUENCE</scope>
    <source>
        <strain evidence="1">WJC10195</strain>
    </source>
</reference>
<accession>A0A9Q1EZF7</accession>
<dbReference type="AlphaFoldDB" id="A0A9Q1EZF7"/>
<protein>
    <submittedName>
        <fullName evidence="1">Uncharacterized protein</fullName>
    </submittedName>
</protein>
<gene>
    <name evidence="1" type="ORF">SKAU_G00266420</name>
</gene>